<keyword evidence="6" id="KW-0521">NADP</keyword>
<sequence length="258" mass="29104">MRRILVTGSSGQLGLTLQEQAHDFTEASFDFRTSKELDITRRAQVTQVFQHGEYDFCINCAAYTNVEEAEKHPNKAFAVNAEGVKNLAEACKIKGTTLIHLSTDYVFDGEKKGGYTSDDTTNPINVYGKSKLAGEKFIQQILPNHFIIRASWLYSKKYGHNFYRTIVKKAKLGEELHITDAQKGCPTNTEALAIFILKEIVMGNKPFGIYHFTDGKPMTWHQFAKQILSENGLTGKVKLVLDTNYRTFAKRPKNSVLL</sequence>
<dbReference type="Gene3D" id="3.40.50.720">
    <property type="entry name" value="NAD(P)-binding Rossmann-like Domain"/>
    <property type="match status" value="1"/>
</dbReference>
<dbReference type="EMBL" id="QXFH01000070">
    <property type="protein sequence ID" value="RIV34983.1"/>
    <property type="molecule type" value="Genomic_DNA"/>
</dbReference>
<dbReference type="Gene3D" id="3.90.25.10">
    <property type="entry name" value="UDP-galactose 4-epimerase, domain 1"/>
    <property type="match status" value="1"/>
</dbReference>
<comment type="caution">
    <text evidence="8">The sequence shown here is derived from an EMBL/GenBank/DDBJ whole genome shotgun (WGS) entry which is preliminary data.</text>
</comment>
<accession>A0A3A1N832</accession>
<reference evidence="8 9" key="1">
    <citation type="submission" date="2018-08" db="EMBL/GenBank/DDBJ databases">
        <title>Proposal of Muricauda 72 sp.nov. and Muricauda NH166 sp.nov., isolated from seawater.</title>
        <authorList>
            <person name="Cheng H."/>
            <person name="Wu Y.-H."/>
            <person name="Guo L.-L."/>
            <person name="Xu X.-W."/>
        </authorList>
    </citation>
    <scope>NUCLEOTIDE SEQUENCE [LARGE SCALE GENOMIC DNA]</scope>
    <source>
        <strain evidence="8 9">KCTC 22173</strain>
    </source>
</reference>
<evidence type="ECO:0000313" key="8">
    <source>
        <dbReference type="EMBL" id="RIV34983.1"/>
    </source>
</evidence>
<dbReference type="NCBIfam" id="TIGR01214">
    <property type="entry name" value="rmlD"/>
    <property type="match status" value="1"/>
</dbReference>
<evidence type="ECO:0000313" key="9">
    <source>
        <dbReference type="Proteomes" id="UP000266067"/>
    </source>
</evidence>
<keyword evidence="9" id="KW-1185">Reference proteome</keyword>
<dbReference type="SUPFAM" id="SSF51735">
    <property type="entry name" value="NAD(P)-binding Rossmann-fold domains"/>
    <property type="match status" value="1"/>
</dbReference>
<dbReference type="Pfam" id="PF04321">
    <property type="entry name" value="RmlD_sub_bind"/>
    <property type="match status" value="1"/>
</dbReference>
<evidence type="ECO:0000256" key="4">
    <source>
        <dbReference type="ARBA" id="ARBA00017099"/>
    </source>
</evidence>
<protein>
    <recommendedName>
        <fullName evidence="4 6">dTDP-4-dehydrorhamnose reductase</fullName>
        <ecNumber evidence="3 6">1.1.1.133</ecNumber>
    </recommendedName>
</protein>
<evidence type="ECO:0000256" key="5">
    <source>
        <dbReference type="ARBA" id="ARBA00048200"/>
    </source>
</evidence>
<evidence type="ECO:0000256" key="6">
    <source>
        <dbReference type="RuleBase" id="RU364082"/>
    </source>
</evidence>
<dbReference type="PANTHER" id="PTHR10491">
    <property type="entry name" value="DTDP-4-DEHYDRORHAMNOSE REDUCTASE"/>
    <property type="match status" value="1"/>
</dbReference>
<dbReference type="GO" id="GO:0008831">
    <property type="term" value="F:dTDP-4-dehydrorhamnose reductase activity"/>
    <property type="evidence" value="ECO:0007669"/>
    <property type="project" value="UniProtKB-EC"/>
</dbReference>
<dbReference type="PANTHER" id="PTHR10491:SF4">
    <property type="entry name" value="METHIONINE ADENOSYLTRANSFERASE 2 SUBUNIT BETA"/>
    <property type="match status" value="1"/>
</dbReference>
<dbReference type="UniPathway" id="UPA00124"/>
<evidence type="ECO:0000256" key="3">
    <source>
        <dbReference type="ARBA" id="ARBA00012929"/>
    </source>
</evidence>
<dbReference type="RefSeq" id="WP_119607213.1">
    <property type="nucleotide sequence ID" value="NZ_QXFH01000070.1"/>
</dbReference>
<dbReference type="GO" id="GO:0019305">
    <property type="term" value="P:dTDP-rhamnose biosynthetic process"/>
    <property type="evidence" value="ECO:0007669"/>
    <property type="project" value="UniProtKB-UniPathway"/>
</dbReference>
<dbReference type="Proteomes" id="UP000266067">
    <property type="component" value="Unassembled WGS sequence"/>
</dbReference>
<dbReference type="GO" id="GO:0005829">
    <property type="term" value="C:cytosol"/>
    <property type="evidence" value="ECO:0007669"/>
    <property type="project" value="TreeGrafter"/>
</dbReference>
<gene>
    <name evidence="8" type="primary">rfbD</name>
    <name evidence="8" type="ORF">D2V08_06355</name>
</gene>
<name>A0A3A1N832_9FLAO</name>
<dbReference type="InterPro" id="IPR029903">
    <property type="entry name" value="RmlD-like-bd"/>
</dbReference>
<evidence type="ECO:0000259" key="7">
    <source>
        <dbReference type="Pfam" id="PF04321"/>
    </source>
</evidence>
<keyword evidence="6 8" id="KW-0560">Oxidoreductase</keyword>
<feature type="domain" description="RmlD-like substrate binding" evidence="7">
    <location>
        <begin position="3"/>
        <end position="257"/>
    </location>
</feature>
<dbReference type="AlphaFoldDB" id="A0A3A1N832"/>
<proteinExistence type="inferred from homology"/>
<comment type="similarity">
    <text evidence="2 6">Belongs to the dTDP-4-dehydrorhamnose reductase family.</text>
</comment>
<dbReference type="OrthoDB" id="9803892at2"/>
<comment type="catalytic activity">
    <reaction evidence="5">
        <text>dTDP-beta-L-rhamnose + NADP(+) = dTDP-4-dehydro-beta-L-rhamnose + NADPH + H(+)</text>
        <dbReference type="Rhea" id="RHEA:21796"/>
        <dbReference type="ChEBI" id="CHEBI:15378"/>
        <dbReference type="ChEBI" id="CHEBI:57510"/>
        <dbReference type="ChEBI" id="CHEBI:57783"/>
        <dbReference type="ChEBI" id="CHEBI:58349"/>
        <dbReference type="ChEBI" id="CHEBI:62830"/>
        <dbReference type="EC" id="1.1.1.133"/>
    </reaction>
</comment>
<organism evidence="8 9">
    <name type="scientific">Flagellimonas lutimaris</name>
    <dbReference type="NCBI Taxonomy" id="475082"/>
    <lineage>
        <taxon>Bacteria</taxon>
        <taxon>Pseudomonadati</taxon>
        <taxon>Bacteroidota</taxon>
        <taxon>Flavobacteriia</taxon>
        <taxon>Flavobacteriales</taxon>
        <taxon>Flavobacteriaceae</taxon>
        <taxon>Flagellimonas</taxon>
    </lineage>
</organism>
<dbReference type="InterPro" id="IPR005913">
    <property type="entry name" value="dTDP_dehydrorham_reduct"/>
</dbReference>
<dbReference type="EC" id="1.1.1.133" evidence="3 6"/>
<comment type="pathway">
    <text evidence="1 6">Carbohydrate biosynthesis; dTDP-L-rhamnose biosynthesis.</text>
</comment>
<comment type="function">
    <text evidence="6">Catalyzes the reduction of dTDP-6-deoxy-L-lyxo-4-hexulose to yield dTDP-L-rhamnose.</text>
</comment>
<dbReference type="InterPro" id="IPR036291">
    <property type="entry name" value="NAD(P)-bd_dom_sf"/>
</dbReference>
<evidence type="ECO:0000256" key="1">
    <source>
        <dbReference type="ARBA" id="ARBA00004781"/>
    </source>
</evidence>
<dbReference type="CDD" id="cd05254">
    <property type="entry name" value="dTDP_HR_like_SDR_e"/>
    <property type="match status" value="1"/>
</dbReference>
<evidence type="ECO:0000256" key="2">
    <source>
        <dbReference type="ARBA" id="ARBA00010944"/>
    </source>
</evidence>